<accession>A0ABD2JQ72</accession>
<keyword evidence="1" id="KW-0472">Membrane</keyword>
<organism evidence="2 3">
    <name type="scientific">Heterodera schachtii</name>
    <name type="common">Sugarbeet cyst nematode worm</name>
    <name type="synonym">Tylenchus schachtii</name>
    <dbReference type="NCBI Taxonomy" id="97005"/>
    <lineage>
        <taxon>Eukaryota</taxon>
        <taxon>Metazoa</taxon>
        <taxon>Ecdysozoa</taxon>
        <taxon>Nematoda</taxon>
        <taxon>Chromadorea</taxon>
        <taxon>Rhabditida</taxon>
        <taxon>Tylenchina</taxon>
        <taxon>Tylenchomorpha</taxon>
        <taxon>Tylenchoidea</taxon>
        <taxon>Heteroderidae</taxon>
        <taxon>Heteroderinae</taxon>
        <taxon>Heterodera</taxon>
    </lineage>
</organism>
<keyword evidence="1" id="KW-1133">Transmembrane helix</keyword>
<comment type="caution">
    <text evidence="2">The sequence shown here is derived from an EMBL/GenBank/DDBJ whole genome shotgun (WGS) entry which is preliminary data.</text>
</comment>
<keyword evidence="1" id="KW-0812">Transmembrane</keyword>
<feature type="transmembrane region" description="Helical" evidence="1">
    <location>
        <begin position="119"/>
        <end position="139"/>
    </location>
</feature>
<dbReference type="Proteomes" id="UP001620645">
    <property type="component" value="Unassembled WGS sequence"/>
</dbReference>
<evidence type="ECO:0008006" key="4">
    <source>
        <dbReference type="Google" id="ProtNLM"/>
    </source>
</evidence>
<evidence type="ECO:0000256" key="1">
    <source>
        <dbReference type="SAM" id="Phobius"/>
    </source>
</evidence>
<name>A0ABD2JQ72_HETSC</name>
<evidence type="ECO:0000313" key="2">
    <source>
        <dbReference type="EMBL" id="KAL3092772.1"/>
    </source>
</evidence>
<dbReference type="EMBL" id="JBICCN010000118">
    <property type="protein sequence ID" value="KAL3092772.1"/>
    <property type="molecule type" value="Genomic_DNA"/>
</dbReference>
<keyword evidence="3" id="KW-1185">Reference proteome</keyword>
<feature type="transmembrane region" description="Helical" evidence="1">
    <location>
        <begin position="64"/>
        <end position="86"/>
    </location>
</feature>
<proteinExistence type="predicted"/>
<reference evidence="2 3" key="1">
    <citation type="submission" date="2024-10" db="EMBL/GenBank/DDBJ databases">
        <authorList>
            <person name="Kim D."/>
        </authorList>
    </citation>
    <scope>NUCLEOTIDE SEQUENCE [LARGE SCALE GENOMIC DNA]</scope>
    <source>
        <strain evidence="2">Taebaek</strain>
    </source>
</reference>
<dbReference type="AlphaFoldDB" id="A0ABD2JQ72"/>
<sequence length="220" mass="25194">MSADLTNRCGRCDIGPITPRLCWPMRTWTSQPGRSETRDGQLVELGPCPVANNAERVVTPLKHVVHAAIIFTVFPFPFFRPFFILLFTNWTLSRSSRFGQHFIFVIRLLYFELPSPSTLMITLSMGDLIILHGFVDLYAHLHIKVNNKLSNASLHGLFQMYGGFVWQQRHCAGAEWMMKVDDDIAIHLRRVVFRKMPQNISCYSGNSVGRGIPQDKNSKW</sequence>
<gene>
    <name evidence="2" type="ORF">niasHS_007981</name>
</gene>
<evidence type="ECO:0000313" key="3">
    <source>
        <dbReference type="Proteomes" id="UP001620645"/>
    </source>
</evidence>
<protein>
    <recommendedName>
        <fullName evidence="4">Hexosyltransferase</fullName>
    </recommendedName>
</protein>